<dbReference type="PANTHER" id="PTHR30222">
    <property type="entry name" value="SPERMIDINE/PUTRESCINE-BINDING PERIPLASMIC PROTEIN"/>
    <property type="match status" value="1"/>
</dbReference>
<evidence type="ECO:0000313" key="8">
    <source>
        <dbReference type="Proteomes" id="UP000243591"/>
    </source>
</evidence>
<name>A0A1D2LED4_BROTH</name>
<gene>
    <name evidence="7" type="ORF">CNY62_08515</name>
</gene>
<dbReference type="RefSeq" id="WP_069125728.1">
    <property type="nucleotide sequence ID" value="NZ_CP023483.1"/>
</dbReference>
<evidence type="ECO:0000256" key="4">
    <source>
        <dbReference type="ARBA" id="ARBA00022764"/>
    </source>
</evidence>
<evidence type="ECO:0000313" key="7">
    <source>
        <dbReference type="EMBL" id="ATF26420.1"/>
    </source>
</evidence>
<evidence type="ECO:0000256" key="3">
    <source>
        <dbReference type="ARBA" id="ARBA00022729"/>
    </source>
</evidence>
<dbReference type="GO" id="GO:0015846">
    <property type="term" value="P:polyamine transport"/>
    <property type="evidence" value="ECO:0007669"/>
    <property type="project" value="InterPro"/>
</dbReference>
<dbReference type="PRINTS" id="PR00909">
    <property type="entry name" value="SPERMDNBNDNG"/>
</dbReference>
<dbReference type="Gene3D" id="3.40.190.10">
    <property type="entry name" value="Periplasmic binding protein-like II"/>
    <property type="match status" value="2"/>
</dbReference>
<evidence type="ECO:0000256" key="5">
    <source>
        <dbReference type="PIRSR" id="PIRSR019574-1"/>
    </source>
</evidence>
<dbReference type="KEGG" id="bths:CNY62_08515"/>
<dbReference type="EMBL" id="CP023483">
    <property type="protein sequence ID" value="ATF26420.1"/>
    <property type="molecule type" value="Genomic_DNA"/>
</dbReference>
<keyword evidence="4" id="KW-0574">Periplasm</keyword>
<protein>
    <submittedName>
        <fullName evidence="7">Spermidine/putrescine ABC transporter substrate-binding protein</fullName>
    </submittedName>
</protein>
<dbReference type="AlphaFoldDB" id="A0A1D2LED4"/>
<dbReference type="GO" id="GO:0019808">
    <property type="term" value="F:polyamine binding"/>
    <property type="evidence" value="ECO:0007669"/>
    <property type="project" value="InterPro"/>
</dbReference>
<comment type="subcellular location">
    <subcellularLocation>
        <location evidence="1">Periplasm</location>
    </subcellularLocation>
</comment>
<dbReference type="OrthoDB" id="9769319at2"/>
<evidence type="ECO:0000256" key="6">
    <source>
        <dbReference type="SAM" id="Phobius"/>
    </source>
</evidence>
<keyword evidence="6" id="KW-1133">Transmembrane helix</keyword>
<dbReference type="PIRSF" id="PIRSF019574">
    <property type="entry name" value="Periplasmic_polyamine_BP"/>
    <property type="match status" value="1"/>
</dbReference>
<keyword evidence="8" id="KW-1185">Reference proteome</keyword>
<dbReference type="SUPFAM" id="SSF53850">
    <property type="entry name" value="Periplasmic binding protein-like II"/>
    <property type="match status" value="1"/>
</dbReference>
<evidence type="ECO:0000256" key="2">
    <source>
        <dbReference type="ARBA" id="ARBA00022448"/>
    </source>
</evidence>
<dbReference type="STRING" id="2756.BFR44_08845"/>
<sequence>MKRLVYFFTSILIVAFVILGIAFKMNQNGGNTAGNTLTIYNWGDYIDPDLIKKFEKETKIHVSYQTFDSNEAMMTKIEQGGTNFDLIVPSDYTISKMKKANLLEKLDQSKVPNIKYLDKHFVNLSYDEGNHYSIPYFWGTVGILYNSEMLNGMKIKSWKDLYQPELKHEIMLVDGSREVMGMGLNTLGYSLNDVNHQHLQEAKRKLQELMPNVKAIVGDEIKLMIENNESSVGVVWSGEAANIVQENPALDYVIPSEGTNLWFDTMAIPKSAKNKEAAYKFMNFMLDPKNAAINAEYVGYSTPVAAAMKYLPKEVANDKRFYPNLNNTKGLEVYDDLGKKNLSYYNELYLQLKMSKR</sequence>
<feature type="binding site" evidence="5">
    <location>
        <position position="92"/>
    </location>
    <ligand>
        <name>spermidine</name>
        <dbReference type="ChEBI" id="CHEBI:57834"/>
    </ligand>
</feature>
<reference evidence="7 8" key="1">
    <citation type="submission" date="2017-09" db="EMBL/GenBank/DDBJ databases">
        <title>Complete Genome Sequences of Two Strains of the Meat Spoilage Bacterium Brochothrix thermosphacta Isolated from Ground Chicken.</title>
        <authorList>
            <person name="Paoli G.C."/>
            <person name="Wijey C."/>
            <person name="Chen C.-Y."/>
            <person name="Nguyen L."/>
            <person name="Yan X."/>
            <person name="Irwin P.L."/>
        </authorList>
    </citation>
    <scope>NUCLEOTIDE SEQUENCE [LARGE SCALE GENOMIC DNA]</scope>
    <source>
        <strain evidence="7 8">BI</strain>
    </source>
</reference>
<dbReference type="GO" id="GO:0042597">
    <property type="term" value="C:periplasmic space"/>
    <property type="evidence" value="ECO:0007669"/>
    <property type="project" value="UniProtKB-SubCell"/>
</dbReference>
<evidence type="ECO:0000256" key="1">
    <source>
        <dbReference type="ARBA" id="ARBA00004418"/>
    </source>
</evidence>
<dbReference type="PANTHER" id="PTHR30222:SF17">
    <property type="entry name" value="SPERMIDINE_PUTRESCINE-BINDING PERIPLASMIC PROTEIN"/>
    <property type="match status" value="1"/>
</dbReference>
<dbReference type="InterPro" id="IPR006059">
    <property type="entry name" value="SBP"/>
</dbReference>
<dbReference type="Pfam" id="PF13416">
    <property type="entry name" value="SBP_bac_8"/>
    <property type="match status" value="1"/>
</dbReference>
<dbReference type="Proteomes" id="UP000243591">
    <property type="component" value="Chromosome"/>
</dbReference>
<dbReference type="InterPro" id="IPR001188">
    <property type="entry name" value="Sperm_putr-bd"/>
</dbReference>
<proteinExistence type="predicted"/>
<keyword evidence="2" id="KW-0813">Transport</keyword>
<accession>A0A1D2LED4</accession>
<keyword evidence="6" id="KW-0812">Transmembrane</keyword>
<organism evidence="7 8">
    <name type="scientific">Brochothrix thermosphacta</name>
    <name type="common">Microbacterium thermosphactum</name>
    <dbReference type="NCBI Taxonomy" id="2756"/>
    <lineage>
        <taxon>Bacteria</taxon>
        <taxon>Bacillati</taxon>
        <taxon>Bacillota</taxon>
        <taxon>Bacilli</taxon>
        <taxon>Bacillales</taxon>
        <taxon>Listeriaceae</taxon>
        <taxon>Brochothrix</taxon>
    </lineage>
</organism>
<feature type="transmembrane region" description="Helical" evidence="6">
    <location>
        <begin position="6"/>
        <end position="23"/>
    </location>
</feature>
<keyword evidence="6" id="KW-0472">Membrane</keyword>
<dbReference type="CDD" id="cd13590">
    <property type="entry name" value="PBP2_PotD_PotF_like"/>
    <property type="match status" value="1"/>
</dbReference>
<keyword evidence="3" id="KW-0732">Signal</keyword>